<comment type="caution">
    <text evidence="1">The sequence shown here is derived from an EMBL/GenBank/DDBJ whole genome shotgun (WGS) entry which is preliminary data.</text>
</comment>
<proteinExistence type="predicted"/>
<name>A0A3D9CPN7_9FLAO</name>
<dbReference type="PROSITE" id="PS51257">
    <property type="entry name" value="PROKAR_LIPOPROTEIN"/>
    <property type="match status" value="1"/>
</dbReference>
<gene>
    <name evidence="1" type="ORF">DRF58_14875</name>
</gene>
<evidence type="ECO:0000313" key="1">
    <source>
        <dbReference type="EMBL" id="REC67755.1"/>
    </source>
</evidence>
<sequence>MIKTHQLLFAFLLFTFLSCKENKVESKINETDSTSQKVKSFISQLEKSEIKPTFSTSLDSVSIFDPNLKIKVTLKTKNSL</sequence>
<evidence type="ECO:0000313" key="2">
    <source>
        <dbReference type="Proteomes" id="UP000256326"/>
    </source>
</evidence>
<dbReference type="AlphaFoldDB" id="A0A3D9CPN7"/>
<dbReference type="EMBL" id="QNUG01000041">
    <property type="protein sequence ID" value="REC67755.1"/>
    <property type="molecule type" value="Genomic_DNA"/>
</dbReference>
<keyword evidence="2" id="KW-1185">Reference proteome</keyword>
<reference evidence="1 2" key="1">
    <citation type="journal article" date="2006" name="Int. J. Syst. Evol. Microbiol.">
        <title>Chryseobacterium hispanicum sp. nov., isolated from the drinking water distribution system of Sevilla, Spain.</title>
        <authorList>
            <person name="Gallego V."/>
            <person name="Garcia M.T."/>
            <person name="Ventosa A."/>
        </authorList>
    </citation>
    <scope>NUCLEOTIDE SEQUENCE [LARGE SCALE GENOMIC DNA]</scope>
    <source>
        <strain evidence="1 2">KCTC 22104</strain>
    </source>
</reference>
<accession>A0A3D9CPN7</accession>
<dbReference type="Proteomes" id="UP000256326">
    <property type="component" value="Unassembled WGS sequence"/>
</dbReference>
<organism evidence="1 2">
    <name type="scientific">Epilithonimonas hispanica</name>
    <dbReference type="NCBI Taxonomy" id="358687"/>
    <lineage>
        <taxon>Bacteria</taxon>
        <taxon>Pseudomonadati</taxon>
        <taxon>Bacteroidota</taxon>
        <taxon>Flavobacteriia</taxon>
        <taxon>Flavobacteriales</taxon>
        <taxon>Weeksellaceae</taxon>
        <taxon>Chryseobacterium group</taxon>
        <taxon>Epilithonimonas</taxon>
    </lineage>
</organism>
<protein>
    <submittedName>
        <fullName evidence="1">Uncharacterized protein</fullName>
    </submittedName>
</protein>